<dbReference type="Proteomes" id="UP000448575">
    <property type="component" value="Unassembled WGS sequence"/>
</dbReference>
<proteinExistence type="predicted"/>
<organism evidence="1 2">
    <name type="scientific">Pseudoduganella guangdongensis</name>
    <dbReference type="NCBI Taxonomy" id="2692179"/>
    <lineage>
        <taxon>Bacteria</taxon>
        <taxon>Pseudomonadati</taxon>
        <taxon>Pseudomonadota</taxon>
        <taxon>Betaproteobacteria</taxon>
        <taxon>Burkholderiales</taxon>
        <taxon>Oxalobacteraceae</taxon>
        <taxon>Telluria group</taxon>
        <taxon>Pseudoduganella</taxon>
    </lineage>
</organism>
<evidence type="ECO:0000313" key="2">
    <source>
        <dbReference type="Proteomes" id="UP000448575"/>
    </source>
</evidence>
<dbReference type="RefSeq" id="WP_161026787.1">
    <property type="nucleotide sequence ID" value="NZ_WWCJ01000011.1"/>
</dbReference>
<evidence type="ECO:0008006" key="3">
    <source>
        <dbReference type="Google" id="ProtNLM"/>
    </source>
</evidence>
<comment type="caution">
    <text evidence="1">The sequence shown here is derived from an EMBL/GenBank/DDBJ whole genome shotgun (WGS) entry which is preliminary data.</text>
</comment>
<evidence type="ECO:0000313" key="1">
    <source>
        <dbReference type="EMBL" id="MYN03828.1"/>
    </source>
</evidence>
<dbReference type="AlphaFoldDB" id="A0A6N9HJN7"/>
<protein>
    <recommendedName>
        <fullName evidence="3">Type II secretion system protein</fullName>
    </recommendedName>
</protein>
<gene>
    <name evidence="1" type="ORF">GTP41_17175</name>
</gene>
<sequence length="159" mass="18058">MSKLRRFRRFEALVWLLVGLVLLVVFLNRISFYTENAEERAVAITVSQLRAAVEMHRLRPATTVALEGANPMRLMAVRPPNYAGEFANLASAPAEPGTWFFDTESKRLVYVLLGGEKSMDKQQKMLYFKLELRRLPEHSARPPEPPAINAGVVLNQVYD</sequence>
<name>A0A6N9HJN7_9BURK</name>
<dbReference type="EMBL" id="WWCJ01000011">
    <property type="protein sequence ID" value="MYN03828.1"/>
    <property type="molecule type" value="Genomic_DNA"/>
</dbReference>
<accession>A0A6N9HJN7</accession>
<reference evidence="1 2" key="1">
    <citation type="submission" date="2019-12" db="EMBL/GenBank/DDBJ databases">
        <title>Novel species isolated from a subtropical stream in China.</title>
        <authorList>
            <person name="Lu H."/>
        </authorList>
    </citation>
    <scope>NUCLEOTIDE SEQUENCE [LARGE SCALE GENOMIC DNA]</scope>
    <source>
        <strain evidence="1 2">DS3</strain>
    </source>
</reference>
<keyword evidence="2" id="KW-1185">Reference proteome</keyword>